<feature type="compositionally biased region" description="Basic residues" evidence="1">
    <location>
        <begin position="11"/>
        <end position="21"/>
    </location>
</feature>
<dbReference type="Proteomes" id="UP000276776">
    <property type="component" value="Unassembled WGS sequence"/>
</dbReference>
<evidence type="ECO:0000313" key="3">
    <source>
        <dbReference type="Proteomes" id="UP000276776"/>
    </source>
</evidence>
<feature type="compositionally biased region" description="Polar residues" evidence="1">
    <location>
        <begin position="95"/>
        <end position="104"/>
    </location>
</feature>
<feature type="region of interest" description="Disordered" evidence="1">
    <location>
        <begin position="95"/>
        <end position="200"/>
    </location>
</feature>
<feature type="compositionally biased region" description="Basic and acidic residues" evidence="1">
    <location>
        <begin position="1"/>
        <end position="10"/>
    </location>
</feature>
<gene>
    <name evidence="2" type="ORF">TCLT_LOCUS9552</name>
</gene>
<reference evidence="4" key="1">
    <citation type="submission" date="2017-02" db="UniProtKB">
        <authorList>
            <consortium name="WormBaseParasite"/>
        </authorList>
    </citation>
    <scope>IDENTIFICATION</scope>
</reference>
<evidence type="ECO:0000313" key="4">
    <source>
        <dbReference type="WBParaSite" id="TCLT_0000956301-mRNA-1"/>
    </source>
</evidence>
<evidence type="ECO:0000256" key="1">
    <source>
        <dbReference type="SAM" id="MobiDB-lite"/>
    </source>
</evidence>
<organism evidence="4">
    <name type="scientific">Thelazia callipaeda</name>
    <name type="common">Oriental eyeworm</name>
    <name type="synonym">Parasitic nematode</name>
    <dbReference type="NCBI Taxonomy" id="103827"/>
    <lineage>
        <taxon>Eukaryota</taxon>
        <taxon>Metazoa</taxon>
        <taxon>Ecdysozoa</taxon>
        <taxon>Nematoda</taxon>
        <taxon>Chromadorea</taxon>
        <taxon>Rhabditida</taxon>
        <taxon>Spirurina</taxon>
        <taxon>Spiruromorpha</taxon>
        <taxon>Thelazioidea</taxon>
        <taxon>Thelaziidae</taxon>
        <taxon>Thelazia</taxon>
    </lineage>
</organism>
<keyword evidence="3" id="KW-1185">Reference proteome</keyword>
<name>A0A0N5D8W8_THECL</name>
<evidence type="ECO:0000313" key="2">
    <source>
        <dbReference type="EMBL" id="VDN07188.1"/>
    </source>
</evidence>
<feature type="compositionally biased region" description="Polar residues" evidence="1">
    <location>
        <begin position="162"/>
        <end position="180"/>
    </location>
</feature>
<proteinExistence type="predicted"/>
<feature type="compositionally biased region" description="Basic and acidic residues" evidence="1">
    <location>
        <begin position="126"/>
        <end position="145"/>
    </location>
</feature>
<protein>
    <submittedName>
        <fullName evidence="4">Nucleic-acid-binding protein from transposon X-element</fullName>
    </submittedName>
</protein>
<reference evidence="2 3" key="2">
    <citation type="submission" date="2018-11" db="EMBL/GenBank/DDBJ databases">
        <authorList>
            <consortium name="Pathogen Informatics"/>
        </authorList>
    </citation>
    <scope>NUCLEOTIDE SEQUENCE [LARGE SCALE GENOMIC DNA]</scope>
</reference>
<dbReference type="AlphaFoldDB" id="A0A0N5D8W8"/>
<dbReference type="WBParaSite" id="TCLT_0000956301-mRNA-1">
    <property type="protein sequence ID" value="TCLT_0000956301-mRNA-1"/>
    <property type="gene ID" value="TCLT_0000956301"/>
</dbReference>
<feature type="region of interest" description="Disordered" evidence="1">
    <location>
        <begin position="1"/>
        <end position="30"/>
    </location>
</feature>
<accession>A0A0N5D8W8</accession>
<sequence length="200" mass="22607">MCFRTKEKAKNGRNKQQNRKTKTLDEKEETKVGHNDGISHQVVLVVKTVRDMEYHSLEMIFVVLHSVKYSTVPAISPTSKYNQCNICTGRLLHTSNACNNSTPKGTDKRHAKNKSRKPTADFIVADARKIESDEKRSETNDVKQEESDEVQPQFHNSFIAEYTQSDTSESKASVSGQSESVIFDNTLDGVPTDMPEYHPK</sequence>
<dbReference type="EMBL" id="UYYF01004824">
    <property type="protein sequence ID" value="VDN07188.1"/>
    <property type="molecule type" value="Genomic_DNA"/>
</dbReference>
<feature type="compositionally biased region" description="Basic residues" evidence="1">
    <location>
        <begin position="107"/>
        <end position="117"/>
    </location>
</feature>